<keyword evidence="3" id="KW-1185">Reference proteome</keyword>
<proteinExistence type="predicted"/>
<name>A0A0G4G5M6_VITBC</name>
<evidence type="ECO:0000313" key="2">
    <source>
        <dbReference type="EMBL" id="CEM23863.1"/>
    </source>
</evidence>
<feature type="compositionally biased region" description="Basic and acidic residues" evidence="1">
    <location>
        <begin position="108"/>
        <end position="120"/>
    </location>
</feature>
<feature type="compositionally biased region" description="Low complexity" evidence="1">
    <location>
        <begin position="87"/>
        <end position="105"/>
    </location>
</feature>
<feature type="compositionally biased region" description="Pro residues" evidence="1">
    <location>
        <begin position="362"/>
        <end position="371"/>
    </location>
</feature>
<protein>
    <submittedName>
        <fullName evidence="2">Uncharacterized protein</fullName>
    </submittedName>
</protein>
<feature type="region of interest" description="Disordered" evidence="1">
    <location>
        <begin position="76"/>
        <end position="155"/>
    </location>
</feature>
<feature type="region of interest" description="Disordered" evidence="1">
    <location>
        <begin position="241"/>
        <end position="277"/>
    </location>
</feature>
<sequence>MEKAYRRPTIRRAIEEWRGSQSSSLLTRQQLGSEIGDEYSFGLFMNPQFRSTLQAAIESELREMLPSAAAIAHSSSFPAAERHRARQAAADRLPPSLPSTPETTPYRPPDHGHSSSDRHTPPRPASALSLINPSEHDPLSPTHPPPPASDEPAADGGIHERRYSIVQFIAARREHQERLVAGTPERTDAVPHPTPVARDFRRASEAVAEILAELRNGGRSALEVHDDRDSFEEAFMDAREGEEEGADNGMMDSYEGGEPQGGDAEAPHADPDANMDHDHADALHEPIDLAALFPAHLQVPDDWHRALLHGDHPEHHDEGEDDSSPHDMVVVQDQDEGKEPSDDETIDYSLNGPFHMRHAAPSTPPHTPHPPSLRARPGGSPIGCWWGHLRRPSI</sequence>
<dbReference type="InParanoid" id="A0A0G4G5M6"/>
<feature type="region of interest" description="Disordered" evidence="1">
    <location>
        <begin position="307"/>
        <end position="384"/>
    </location>
</feature>
<organism evidence="2 3">
    <name type="scientific">Vitrella brassicaformis (strain CCMP3155)</name>
    <dbReference type="NCBI Taxonomy" id="1169540"/>
    <lineage>
        <taxon>Eukaryota</taxon>
        <taxon>Sar</taxon>
        <taxon>Alveolata</taxon>
        <taxon>Colpodellida</taxon>
        <taxon>Vitrellaceae</taxon>
        <taxon>Vitrella</taxon>
    </lineage>
</organism>
<accession>A0A0G4G5M6</accession>
<evidence type="ECO:0000256" key="1">
    <source>
        <dbReference type="SAM" id="MobiDB-lite"/>
    </source>
</evidence>
<gene>
    <name evidence="2" type="ORF">Vbra_17178</name>
</gene>
<dbReference type="VEuPathDB" id="CryptoDB:Vbra_17178"/>
<evidence type="ECO:0000313" key="3">
    <source>
        <dbReference type="Proteomes" id="UP000041254"/>
    </source>
</evidence>
<reference evidence="2 3" key="1">
    <citation type="submission" date="2014-11" db="EMBL/GenBank/DDBJ databases">
        <authorList>
            <person name="Zhu J."/>
            <person name="Qi W."/>
            <person name="Song R."/>
        </authorList>
    </citation>
    <scope>NUCLEOTIDE SEQUENCE [LARGE SCALE GENOMIC DNA]</scope>
</reference>
<dbReference type="Proteomes" id="UP000041254">
    <property type="component" value="Unassembled WGS sequence"/>
</dbReference>
<feature type="compositionally biased region" description="Basic and acidic residues" evidence="1">
    <location>
        <begin position="307"/>
        <end position="318"/>
    </location>
</feature>
<dbReference type="AlphaFoldDB" id="A0A0G4G5M6"/>
<feature type="compositionally biased region" description="Basic and acidic residues" evidence="1">
    <location>
        <begin position="265"/>
        <end position="277"/>
    </location>
</feature>
<dbReference type="EMBL" id="CDMY01000571">
    <property type="protein sequence ID" value="CEM23863.1"/>
    <property type="molecule type" value="Genomic_DNA"/>
</dbReference>